<dbReference type="NCBIfam" id="NF045968">
    <property type="entry name" value="mutase_MAG5620"/>
    <property type="match status" value="1"/>
</dbReference>
<evidence type="ECO:0000313" key="2">
    <source>
        <dbReference type="Proteomes" id="UP000289506"/>
    </source>
</evidence>
<gene>
    <name evidence="1" type="ORF">NCTC10142_00566</name>
</gene>
<sequence length="541" mass="65216">MNIETLKSWYSFYTNEGVYNRSFETFITEIKTNKSLYEKFIKMPKSTTSGIKFYGDDDYGFNQINFFTLIAIIHIFNKNYDFTKNRKIIIGFSHDSPKIQKLKDFLIRFLNRNKFQVFIHNANFVSEFLINETTKTWDIKNGIYLNYDENTNKYYLKIYYNNHEISIEEQKSFIAELLHFKSNIVLGKIKEHQTLNIDKIINFYSEKLIKDNIEKLQKITKKPSFTVYTLISDAETSYILNKILVNAGFKVHKLSQIYKNLHNLNEANFNFFKAFKINSYKADIFIFINSFNELKIYVKTKNKYVLLNEEDLIFLYINNYYLTWKKIGILNKNKIYIPFYASKNIFNLFYRFSIPYEKNEDISNNNVLLSYSDNKFSNNLYNNLDYNNIPFIIRFCFILYNYKINNNLFDYKYKKMKETNKNVFLLNDNIKMDYNISLEVVNSYFEGDKIYHKNSIIKIKKLDQKSRNEHNLLEVKIGTKKWNFLCYLFFNFKKNSLVTKAEIELNNESSKFNRIINKIKFWWIFKQFIKNIKQLKNPKKG</sequence>
<proteinExistence type="predicted"/>
<organism evidence="1 2">
    <name type="scientific">Mycoplasmopsis cynos</name>
    <dbReference type="NCBI Taxonomy" id="171284"/>
    <lineage>
        <taxon>Bacteria</taxon>
        <taxon>Bacillati</taxon>
        <taxon>Mycoplasmatota</taxon>
        <taxon>Mycoplasmoidales</taxon>
        <taxon>Metamycoplasmataceae</taxon>
        <taxon>Mycoplasmopsis</taxon>
    </lineage>
</organism>
<dbReference type="AlphaFoldDB" id="A0A449AIP0"/>
<evidence type="ECO:0000313" key="1">
    <source>
        <dbReference type="EMBL" id="VEU64806.1"/>
    </source>
</evidence>
<dbReference type="Proteomes" id="UP000289506">
    <property type="component" value="Plasmid 13"/>
</dbReference>
<accession>A0A449AIP0</accession>
<name>A0A449AIP0_9BACT</name>
<keyword evidence="1" id="KW-0614">Plasmid</keyword>
<reference evidence="1 2" key="1">
    <citation type="submission" date="2019-01" db="EMBL/GenBank/DDBJ databases">
        <authorList>
            <consortium name="Pathogen Informatics"/>
        </authorList>
    </citation>
    <scope>NUCLEOTIDE SEQUENCE [LARGE SCALE GENOMIC DNA]</scope>
    <source>
        <strain evidence="1 2">NCTC10142</strain>
        <plasmid evidence="2">13</plasmid>
    </source>
</reference>
<geneLocation type="plasmid" evidence="1 2">
    <name>13</name>
</geneLocation>
<protein>
    <submittedName>
        <fullName evidence="1">Uncharacterized protein</fullName>
    </submittedName>
</protein>
<dbReference type="EMBL" id="LR214986">
    <property type="protein sequence ID" value="VEU64806.1"/>
    <property type="molecule type" value="Genomic_DNA"/>
</dbReference>
<dbReference type="RefSeq" id="WP_129720664.1">
    <property type="nucleotide sequence ID" value="NZ_LR214986.1"/>
</dbReference>